<reference evidence="2 3" key="1">
    <citation type="journal article" date="2024" name="G3 (Bethesda)">
        <title>Genome assembly of Hibiscus sabdariffa L. provides insights into metabolisms of medicinal natural products.</title>
        <authorList>
            <person name="Kim T."/>
        </authorList>
    </citation>
    <scope>NUCLEOTIDE SEQUENCE [LARGE SCALE GENOMIC DNA]</scope>
    <source>
        <strain evidence="2">TK-2024</strain>
        <tissue evidence="2">Old leaves</tissue>
    </source>
</reference>
<name>A0ABR2DHI2_9ROSI</name>
<protein>
    <submittedName>
        <fullName evidence="2">Uncharacterized protein</fullName>
    </submittedName>
</protein>
<feature type="compositionally biased region" description="Basic and acidic residues" evidence="1">
    <location>
        <begin position="1"/>
        <end position="11"/>
    </location>
</feature>
<organism evidence="2 3">
    <name type="scientific">Hibiscus sabdariffa</name>
    <name type="common">roselle</name>
    <dbReference type="NCBI Taxonomy" id="183260"/>
    <lineage>
        <taxon>Eukaryota</taxon>
        <taxon>Viridiplantae</taxon>
        <taxon>Streptophyta</taxon>
        <taxon>Embryophyta</taxon>
        <taxon>Tracheophyta</taxon>
        <taxon>Spermatophyta</taxon>
        <taxon>Magnoliopsida</taxon>
        <taxon>eudicotyledons</taxon>
        <taxon>Gunneridae</taxon>
        <taxon>Pentapetalae</taxon>
        <taxon>rosids</taxon>
        <taxon>malvids</taxon>
        <taxon>Malvales</taxon>
        <taxon>Malvaceae</taxon>
        <taxon>Malvoideae</taxon>
        <taxon>Hibiscus</taxon>
    </lineage>
</organism>
<gene>
    <name evidence="2" type="ORF">V6N12_034558</name>
</gene>
<keyword evidence="3" id="KW-1185">Reference proteome</keyword>
<feature type="region of interest" description="Disordered" evidence="1">
    <location>
        <begin position="1"/>
        <end position="23"/>
    </location>
</feature>
<evidence type="ECO:0000313" key="3">
    <source>
        <dbReference type="Proteomes" id="UP001472677"/>
    </source>
</evidence>
<evidence type="ECO:0000313" key="2">
    <source>
        <dbReference type="EMBL" id="KAK8538851.1"/>
    </source>
</evidence>
<dbReference type="EMBL" id="JBBPBM010000027">
    <property type="protein sequence ID" value="KAK8538851.1"/>
    <property type="molecule type" value="Genomic_DNA"/>
</dbReference>
<proteinExistence type="predicted"/>
<dbReference type="Proteomes" id="UP001472677">
    <property type="component" value="Unassembled WGS sequence"/>
</dbReference>
<comment type="caution">
    <text evidence="2">The sequence shown here is derived from an EMBL/GenBank/DDBJ whole genome shotgun (WGS) entry which is preliminary data.</text>
</comment>
<evidence type="ECO:0000256" key="1">
    <source>
        <dbReference type="SAM" id="MobiDB-lite"/>
    </source>
</evidence>
<sequence>MLVSTRMRDASTQENIAPPKGWMPQHSFGITPSMQKRCIHSLELDSTRVSRKLYSLALDLQGSEMPQAHE</sequence>
<accession>A0ABR2DHI2</accession>